<dbReference type="InterPro" id="IPR043129">
    <property type="entry name" value="ATPase_NBD"/>
</dbReference>
<feature type="binding site" evidence="3">
    <location>
        <position position="372"/>
    </location>
    <ligand>
        <name>acetyl-CoA</name>
        <dbReference type="ChEBI" id="CHEBI:57288"/>
    </ligand>
</feature>
<feature type="binding site" evidence="3">
    <location>
        <begin position="333"/>
        <end position="335"/>
    </location>
    <ligand>
        <name>acetyl-CoA</name>
        <dbReference type="ChEBI" id="CHEBI:57288"/>
    </ligand>
</feature>
<dbReference type="STRING" id="658167.SAMN04488135_111147"/>
<protein>
    <recommendedName>
        <fullName evidence="3">[Ribosomal protein bS18]-alanine N-acetyltransferase</fullName>
        <ecNumber evidence="3">2.3.1.266</ecNumber>
    </recommendedName>
</protein>
<accession>A0A1M5Z0Q5</accession>
<dbReference type="Gene3D" id="3.40.630.30">
    <property type="match status" value="1"/>
</dbReference>
<comment type="subcellular location">
    <subcellularLocation>
        <location evidence="3">Cytoplasm</location>
    </subcellularLocation>
</comment>
<dbReference type="InterPro" id="IPR043690">
    <property type="entry name" value="RimI"/>
</dbReference>
<evidence type="ECO:0000256" key="1">
    <source>
        <dbReference type="ARBA" id="ARBA00022679"/>
    </source>
</evidence>
<dbReference type="Pfam" id="PF00814">
    <property type="entry name" value="TsaD"/>
    <property type="match status" value="1"/>
</dbReference>
<dbReference type="Gene3D" id="3.30.420.40">
    <property type="match status" value="2"/>
</dbReference>
<dbReference type="PROSITE" id="PS51186">
    <property type="entry name" value="GNAT"/>
    <property type="match status" value="1"/>
</dbReference>
<feature type="domain" description="N-acetyltransferase" evidence="4">
    <location>
        <begin position="266"/>
        <end position="412"/>
    </location>
</feature>
<gene>
    <name evidence="3" type="primary">rimI</name>
    <name evidence="5" type="ORF">SAMN04488135_111147</name>
</gene>
<dbReference type="InterPro" id="IPR006464">
    <property type="entry name" value="AcTrfase_RimI/Ard1"/>
</dbReference>
<sequence>MTLHILALETSSSLCGVALLTQADGRLQVRTLEHDATGEHAERLLPMADDLLAQAGIGRSELAAVAFGQGPGGFTGLRVACGVAQGMAYALDIPVIPVVSLLAVAARDHPAAAPSAPISVVVQDARMGEVYLAAYLADADAASGWRVLQEPLLLNAEHVGHWLEQTLAGWQAVLGGAPPVRLSGDALLAYPALARLRLAQSRVELGAPLRPDAETIARLALIGWHTGGGIAPEFAAPLYVRDKVAYTTLEREHGLGGNPKAAEFAVSIQDMAGEHLDDVVAIEQSVQSFPWTRGNFADGLRAGYGAWVARQSGRIVGFCMVMFAPDVAHVLVIAVSPSCQKKGIGTLLLRHCEREARARGLPSIVLEVRPSNENALNFYRRHGFMTLAVRKDYYPAAHDTREDACVMEKRLAAL</sequence>
<dbReference type="HAMAP" id="MF_02210">
    <property type="entry name" value="RimI"/>
    <property type="match status" value="1"/>
</dbReference>
<dbReference type="GO" id="GO:0008999">
    <property type="term" value="F:protein-N-terminal-alanine acetyltransferase activity"/>
    <property type="evidence" value="ECO:0007669"/>
    <property type="project" value="UniProtKB-UniRule"/>
</dbReference>
<dbReference type="GO" id="GO:0002949">
    <property type="term" value="P:tRNA threonylcarbamoyladenosine modification"/>
    <property type="evidence" value="ECO:0007669"/>
    <property type="project" value="InterPro"/>
</dbReference>
<keyword evidence="2 3" id="KW-0012">Acyltransferase</keyword>
<keyword evidence="6" id="KW-1185">Reference proteome</keyword>
<dbReference type="InterPro" id="IPR000905">
    <property type="entry name" value="Gcp-like_dom"/>
</dbReference>
<feature type="binding site" evidence="3">
    <location>
        <begin position="341"/>
        <end position="346"/>
    </location>
    <ligand>
        <name>acetyl-CoA</name>
        <dbReference type="ChEBI" id="CHEBI:57288"/>
    </ligand>
</feature>
<proteinExistence type="inferred from homology"/>
<dbReference type="RefSeq" id="WP_073106030.1">
    <property type="nucleotide sequence ID" value="NZ_FQXE01000011.1"/>
</dbReference>
<evidence type="ECO:0000256" key="2">
    <source>
        <dbReference type="ARBA" id="ARBA00023315"/>
    </source>
</evidence>
<evidence type="ECO:0000256" key="3">
    <source>
        <dbReference type="HAMAP-Rule" id="MF_02210"/>
    </source>
</evidence>
<dbReference type="InterPro" id="IPR000182">
    <property type="entry name" value="GNAT_dom"/>
</dbReference>
<dbReference type="SUPFAM" id="SSF53067">
    <property type="entry name" value="Actin-like ATPase domain"/>
    <property type="match status" value="2"/>
</dbReference>
<dbReference type="OrthoDB" id="9796919at2"/>
<name>A0A1M5Z0Q5_9BURK</name>
<dbReference type="SUPFAM" id="SSF55729">
    <property type="entry name" value="Acyl-CoA N-acyltransferases (Nat)"/>
    <property type="match status" value="1"/>
</dbReference>
<dbReference type="NCBIfam" id="TIGR03725">
    <property type="entry name" value="T6A_YeaZ"/>
    <property type="match status" value="1"/>
</dbReference>
<evidence type="ECO:0000313" key="6">
    <source>
        <dbReference type="Proteomes" id="UP000184226"/>
    </source>
</evidence>
<dbReference type="PANTHER" id="PTHR43800">
    <property type="entry name" value="PEPTIDYL-LYSINE N-ACETYLTRANSFERASE YJAB"/>
    <property type="match status" value="1"/>
</dbReference>
<evidence type="ECO:0000259" key="4">
    <source>
        <dbReference type="PROSITE" id="PS51186"/>
    </source>
</evidence>
<dbReference type="AlphaFoldDB" id="A0A1M5Z0Q5"/>
<dbReference type="Proteomes" id="UP000184226">
    <property type="component" value="Unassembled WGS sequence"/>
</dbReference>
<evidence type="ECO:0000313" key="5">
    <source>
        <dbReference type="EMBL" id="SHI17714.1"/>
    </source>
</evidence>
<keyword evidence="3" id="KW-0963">Cytoplasm</keyword>
<dbReference type="EC" id="2.3.1.266" evidence="3"/>
<dbReference type="GO" id="GO:0005737">
    <property type="term" value="C:cytoplasm"/>
    <property type="evidence" value="ECO:0007669"/>
    <property type="project" value="UniProtKB-SubCell"/>
</dbReference>
<feature type="active site" description="Proton donor" evidence="3">
    <location>
        <position position="379"/>
    </location>
</feature>
<dbReference type="InterPro" id="IPR016181">
    <property type="entry name" value="Acyl_CoA_acyltransferase"/>
</dbReference>
<dbReference type="NCBIfam" id="TIGR01575">
    <property type="entry name" value="rimI"/>
    <property type="match status" value="1"/>
</dbReference>
<dbReference type="CDD" id="cd04301">
    <property type="entry name" value="NAT_SF"/>
    <property type="match status" value="1"/>
</dbReference>
<comment type="catalytic activity">
    <reaction evidence="3">
        <text>N-terminal L-alanyl-[ribosomal protein bS18] + acetyl-CoA = N-terminal N(alpha)-acetyl-L-alanyl-[ribosomal protein bS18] + CoA + H(+)</text>
        <dbReference type="Rhea" id="RHEA:43756"/>
        <dbReference type="Rhea" id="RHEA-COMP:10676"/>
        <dbReference type="Rhea" id="RHEA-COMP:10677"/>
        <dbReference type="ChEBI" id="CHEBI:15378"/>
        <dbReference type="ChEBI" id="CHEBI:57287"/>
        <dbReference type="ChEBI" id="CHEBI:57288"/>
        <dbReference type="ChEBI" id="CHEBI:64718"/>
        <dbReference type="ChEBI" id="CHEBI:83683"/>
        <dbReference type="EC" id="2.3.1.266"/>
    </reaction>
</comment>
<comment type="similarity">
    <text evidence="3">Belongs to the acetyltransferase family. RimI subfamily.</text>
</comment>
<keyword evidence="1 3" id="KW-0808">Transferase</keyword>
<reference evidence="5 6" key="1">
    <citation type="submission" date="2016-11" db="EMBL/GenBank/DDBJ databases">
        <authorList>
            <person name="Jaros S."/>
            <person name="Januszkiewicz K."/>
            <person name="Wedrychowicz H."/>
        </authorList>
    </citation>
    <scope>NUCLEOTIDE SEQUENCE [LARGE SCALE GENOMIC DNA]</scope>
    <source>
        <strain evidence="5 6">CGMCC 1.10190</strain>
    </source>
</reference>
<dbReference type="InterPro" id="IPR022496">
    <property type="entry name" value="T6A_TsaB"/>
</dbReference>
<dbReference type="PANTHER" id="PTHR43800:SF1">
    <property type="entry name" value="PEPTIDYL-LYSINE N-ACETYLTRANSFERASE YJAB"/>
    <property type="match status" value="1"/>
</dbReference>
<feature type="active site" description="Proton acceptor" evidence="3">
    <location>
        <position position="367"/>
    </location>
</feature>
<comment type="function">
    <text evidence="3">Acetylates the N-terminal alanine of ribosomal protein bS18.</text>
</comment>
<dbReference type="Pfam" id="PF00583">
    <property type="entry name" value="Acetyltransf_1"/>
    <property type="match status" value="1"/>
</dbReference>
<dbReference type="EMBL" id="FQXE01000011">
    <property type="protein sequence ID" value="SHI17714.1"/>
    <property type="molecule type" value="Genomic_DNA"/>
</dbReference>
<organism evidence="5 6">
    <name type="scientific">Pollutimonas bauzanensis</name>
    <dbReference type="NCBI Taxonomy" id="658167"/>
    <lineage>
        <taxon>Bacteria</taxon>
        <taxon>Pseudomonadati</taxon>
        <taxon>Pseudomonadota</taxon>
        <taxon>Betaproteobacteria</taxon>
        <taxon>Burkholderiales</taxon>
        <taxon>Alcaligenaceae</taxon>
        <taxon>Pollutimonas</taxon>
    </lineage>
</organism>
<dbReference type="CDD" id="cd24032">
    <property type="entry name" value="ASKHA_NBD_TsaB"/>
    <property type="match status" value="1"/>
</dbReference>